<dbReference type="PANTHER" id="PTHR21660:SF1">
    <property type="entry name" value="ACYL-COENZYME A THIOESTERASE 13"/>
    <property type="match status" value="1"/>
</dbReference>
<dbReference type="InterPro" id="IPR039298">
    <property type="entry name" value="ACOT13"/>
</dbReference>
<feature type="domain" description="Thioesterase" evidence="3">
    <location>
        <begin position="50"/>
        <end position="123"/>
    </location>
</feature>
<comment type="caution">
    <text evidence="4">The sequence shown here is derived from an EMBL/GenBank/DDBJ whole genome shotgun (WGS) entry which is preliminary data.</text>
</comment>
<dbReference type="SUPFAM" id="SSF54637">
    <property type="entry name" value="Thioesterase/thiol ester dehydrase-isomerase"/>
    <property type="match status" value="1"/>
</dbReference>
<evidence type="ECO:0000313" key="4">
    <source>
        <dbReference type="EMBL" id="MDV5087878.1"/>
    </source>
</evidence>
<organism evidence="4 5">
    <name type="scientific">Veillonella absiana</name>
    <dbReference type="NCBI Taxonomy" id="3079305"/>
    <lineage>
        <taxon>Bacteria</taxon>
        <taxon>Bacillati</taxon>
        <taxon>Bacillota</taxon>
        <taxon>Negativicutes</taxon>
        <taxon>Veillonellales</taxon>
        <taxon>Veillonellaceae</taxon>
        <taxon>Veillonella</taxon>
    </lineage>
</organism>
<accession>A0ABU3Z7J3</accession>
<protein>
    <submittedName>
        <fullName evidence="4">PaaI family thioesterase</fullName>
        <ecNumber evidence="4">3.1.2.-</ecNumber>
    </submittedName>
</protein>
<gene>
    <name evidence="4" type="ORF">RVY80_03320</name>
</gene>
<dbReference type="Proteomes" id="UP001272515">
    <property type="component" value="Unassembled WGS sequence"/>
</dbReference>
<evidence type="ECO:0000259" key="3">
    <source>
        <dbReference type="Pfam" id="PF03061"/>
    </source>
</evidence>
<dbReference type="Pfam" id="PF03061">
    <property type="entry name" value="4HBT"/>
    <property type="match status" value="1"/>
</dbReference>
<dbReference type="RefSeq" id="WP_295188204.1">
    <property type="nucleotide sequence ID" value="NZ_JAWJZA010000001.1"/>
</dbReference>
<dbReference type="InterPro" id="IPR003736">
    <property type="entry name" value="PAAI_dom"/>
</dbReference>
<evidence type="ECO:0000313" key="5">
    <source>
        <dbReference type="Proteomes" id="UP001272515"/>
    </source>
</evidence>
<reference evidence="4 5" key="1">
    <citation type="submission" date="2023-10" db="EMBL/GenBank/DDBJ databases">
        <title>Veillonella sp. nov., isolated from a pig farm feces dump.</title>
        <authorList>
            <person name="Chang Y.-H."/>
        </authorList>
    </citation>
    <scope>NUCLEOTIDE SEQUENCE [LARGE SCALE GENOMIC DNA]</scope>
    <source>
        <strain evidence="4 5">YH-vei2233</strain>
    </source>
</reference>
<keyword evidence="2 4" id="KW-0378">Hydrolase</keyword>
<dbReference type="NCBIfam" id="TIGR00369">
    <property type="entry name" value="unchar_dom_1"/>
    <property type="match status" value="1"/>
</dbReference>
<dbReference type="CDD" id="cd03443">
    <property type="entry name" value="PaaI_thioesterase"/>
    <property type="match status" value="1"/>
</dbReference>
<dbReference type="GO" id="GO:0016787">
    <property type="term" value="F:hydrolase activity"/>
    <property type="evidence" value="ECO:0007669"/>
    <property type="project" value="UniProtKB-KW"/>
</dbReference>
<keyword evidence="5" id="KW-1185">Reference proteome</keyword>
<evidence type="ECO:0000256" key="2">
    <source>
        <dbReference type="ARBA" id="ARBA00022801"/>
    </source>
</evidence>
<evidence type="ECO:0000256" key="1">
    <source>
        <dbReference type="ARBA" id="ARBA00008324"/>
    </source>
</evidence>
<dbReference type="Gene3D" id="3.10.129.10">
    <property type="entry name" value="Hotdog Thioesterase"/>
    <property type="match status" value="1"/>
</dbReference>
<comment type="similarity">
    <text evidence="1">Belongs to the thioesterase PaaI family.</text>
</comment>
<dbReference type="EC" id="3.1.2.-" evidence="4"/>
<dbReference type="InterPro" id="IPR029069">
    <property type="entry name" value="HotDog_dom_sf"/>
</dbReference>
<name>A0ABU3Z7J3_9FIRM</name>
<proteinExistence type="inferred from homology"/>
<dbReference type="InterPro" id="IPR006683">
    <property type="entry name" value="Thioestr_dom"/>
</dbReference>
<sequence length="152" mass="16939">MMKTMVEHFQNILDNTPFFWMKDDKVIRVKSGYAENTLQTNTTEYCNIRGDVHGAVCTGLADGVMGIACFTLGKNVSTIDINGNYVRAVKGGEKLRGVGIVEHNGTRTMVATSRIYNEKGELVHVGRGTFYVLHNMELPDLPWSIIPEDTIE</sequence>
<dbReference type="EMBL" id="JAWJZB010000003">
    <property type="protein sequence ID" value="MDV5087878.1"/>
    <property type="molecule type" value="Genomic_DNA"/>
</dbReference>
<dbReference type="PANTHER" id="PTHR21660">
    <property type="entry name" value="THIOESTERASE SUPERFAMILY MEMBER-RELATED"/>
    <property type="match status" value="1"/>
</dbReference>